<organism evidence="2 3">
    <name type="scientific">Stylonychia lemnae</name>
    <name type="common">Ciliate</name>
    <dbReference type="NCBI Taxonomy" id="5949"/>
    <lineage>
        <taxon>Eukaryota</taxon>
        <taxon>Sar</taxon>
        <taxon>Alveolata</taxon>
        <taxon>Ciliophora</taxon>
        <taxon>Intramacronucleata</taxon>
        <taxon>Spirotrichea</taxon>
        <taxon>Stichotrichia</taxon>
        <taxon>Sporadotrichida</taxon>
        <taxon>Oxytrichidae</taxon>
        <taxon>Stylonychinae</taxon>
        <taxon>Stylonychia</taxon>
    </lineage>
</organism>
<sequence length="342" mass="39224">MQANAMSDPYGMNQIQIKEYSRQKNQGMNLKRAESHQARNHNSSLSVYSLPGINNNGSNTSFSETESVHRNGKRGEVAHHRESSQKLNDSYGDYIRKKELFGIDGYKVPSNKALIIPPRTFKLVKSEKQSRSFVDVEVKNRQFMPPPNYYQTPSDWKKQQNEYLYGGSPLKGKFLKGNRVTLSAEIINQNKKESMPGPGSYDSAQKQKLTGLYKVKEEKSQFIDDAKYFGLQTPGAIYNPKVEYVKPRIITTKVYADKKDKDDTKIKKSDAPCPGQYDVENSYAKTQWTSRVPQFTKRNHKSFIDIYKKSRDFLPGVGSYQNMENGFNKLSFNPPSIRTKRH</sequence>
<protein>
    <submittedName>
        <fullName evidence="2">Uncharacterized protein</fullName>
    </submittedName>
</protein>
<evidence type="ECO:0000313" key="2">
    <source>
        <dbReference type="EMBL" id="CDW81767.1"/>
    </source>
</evidence>
<feature type="compositionally biased region" description="Basic and acidic residues" evidence="1">
    <location>
        <begin position="66"/>
        <end position="84"/>
    </location>
</feature>
<feature type="compositionally biased region" description="Polar residues" evidence="1">
    <location>
        <begin position="56"/>
        <end position="65"/>
    </location>
</feature>
<dbReference type="InParanoid" id="A0A078AJX9"/>
<feature type="region of interest" description="Disordered" evidence="1">
    <location>
        <begin position="21"/>
        <end position="41"/>
    </location>
</feature>
<dbReference type="Proteomes" id="UP000039865">
    <property type="component" value="Unassembled WGS sequence"/>
</dbReference>
<reference evidence="2 3" key="1">
    <citation type="submission" date="2014-06" db="EMBL/GenBank/DDBJ databases">
        <authorList>
            <person name="Swart Estienne"/>
        </authorList>
    </citation>
    <scope>NUCLEOTIDE SEQUENCE [LARGE SCALE GENOMIC DNA]</scope>
    <source>
        <strain evidence="2 3">130c</strain>
    </source>
</reference>
<gene>
    <name evidence="2" type="primary">Contig10694.g11445</name>
    <name evidence="2" type="ORF">STYLEM_10791</name>
</gene>
<proteinExistence type="predicted"/>
<dbReference type="OrthoDB" id="312193at2759"/>
<dbReference type="AlphaFoldDB" id="A0A078AJX9"/>
<accession>A0A078AJX9</accession>
<dbReference type="EMBL" id="CCKQ01010256">
    <property type="protein sequence ID" value="CDW81767.1"/>
    <property type="molecule type" value="Genomic_DNA"/>
</dbReference>
<keyword evidence="3" id="KW-1185">Reference proteome</keyword>
<evidence type="ECO:0000256" key="1">
    <source>
        <dbReference type="SAM" id="MobiDB-lite"/>
    </source>
</evidence>
<evidence type="ECO:0000313" key="3">
    <source>
        <dbReference type="Proteomes" id="UP000039865"/>
    </source>
</evidence>
<name>A0A078AJX9_STYLE</name>
<feature type="region of interest" description="Disordered" evidence="1">
    <location>
        <begin position="56"/>
        <end position="85"/>
    </location>
</feature>